<gene>
    <name evidence="1" type="primary">PO14_4</name>
    <name evidence="1" type="ORF">FJT64_008462</name>
</gene>
<evidence type="ECO:0000313" key="2">
    <source>
        <dbReference type="Proteomes" id="UP000440578"/>
    </source>
</evidence>
<comment type="caution">
    <text evidence="1">The sequence shown here is derived from an EMBL/GenBank/DDBJ whole genome shotgun (WGS) entry which is preliminary data.</text>
</comment>
<dbReference type="InterPro" id="IPR052560">
    <property type="entry name" value="RdDP_mobile_element"/>
</dbReference>
<sequence length="187" mass="21384">MYADDTAALCSGADIQTAKRRAQLAADSLVEWARSSKMVVAGPKTQVMVLSQWARDAVDLSIKVAGVTVKARDTLNLLGVTLDRLLHFGQHCKKLKQRTRPRLAHLRRLTGRDWGLEEKQLRTASRMRRQRCRSWGTLLDAPDELERPPETEIEYVRYLQQKIADAQERHLLPLKEDVTDWLNATLE</sequence>
<dbReference type="Proteomes" id="UP000440578">
    <property type="component" value="Unassembled WGS sequence"/>
</dbReference>
<dbReference type="PANTHER" id="PTHR36688">
    <property type="entry name" value="ENDO/EXONUCLEASE/PHOSPHATASE DOMAIN-CONTAINING PROTEIN"/>
    <property type="match status" value="1"/>
</dbReference>
<dbReference type="AlphaFoldDB" id="A0A6A4VHB3"/>
<reference evidence="1 2" key="1">
    <citation type="submission" date="2019-07" db="EMBL/GenBank/DDBJ databases">
        <title>Draft genome assembly of a fouling barnacle, Amphibalanus amphitrite (Darwin, 1854): The first reference genome for Thecostraca.</title>
        <authorList>
            <person name="Kim W."/>
        </authorList>
    </citation>
    <scope>NUCLEOTIDE SEQUENCE [LARGE SCALE GENOMIC DNA]</scope>
    <source>
        <strain evidence="1">SNU_AA5</strain>
        <tissue evidence="1">Soma without cirri and trophi</tissue>
    </source>
</reference>
<keyword evidence="2" id="KW-1185">Reference proteome</keyword>
<dbReference type="PANTHER" id="PTHR36688:SF1">
    <property type="entry name" value="ENDONUCLEASE_EXONUCLEASE_PHOSPHATASE DOMAIN-CONTAINING PROTEIN"/>
    <property type="match status" value="1"/>
</dbReference>
<dbReference type="OrthoDB" id="206130at2759"/>
<evidence type="ECO:0000313" key="1">
    <source>
        <dbReference type="EMBL" id="KAF0293826.1"/>
    </source>
</evidence>
<name>A0A6A4VHB3_AMPAM</name>
<organism evidence="1 2">
    <name type="scientific">Amphibalanus amphitrite</name>
    <name type="common">Striped barnacle</name>
    <name type="synonym">Balanus amphitrite</name>
    <dbReference type="NCBI Taxonomy" id="1232801"/>
    <lineage>
        <taxon>Eukaryota</taxon>
        <taxon>Metazoa</taxon>
        <taxon>Ecdysozoa</taxon>
        <taxon>Arthropoda</taxon>
        <taxon>Crustacea</taxon>
        <taxon>Multicrustacea</taxon>
        <taxon>Cirripedia</taxon>
        <taxon>Thoracica</taxon>
        <taxon>Thoracicalcarea</taxon>
        <taxon>Balanomorpha</taxon>
        <taxon>Balanoidea</taxon>
        <taxon>Balanidae</taxon>
        <taxon>Amphibalaninae</taxon>
        <taxon>Amphibalanus</taxon>
    </lineage>
</organism>
<protein>
    <submittedName>
        <fullName evidence="1">Retrovirus-related Pol polyprotein from type-1 retrotransposable element R1 4</fullName>
    </submittedName>
</protein>
<accession>A0A6A4VHB3</accession>
<proteinExistence type="predicted"/>
<dbReference type="EMBL" id="VIIS01001719">
    <property type="protein sequence ID" value="KAF0293826.1"/>
    <property type="molecule type" value="Genomic_DNA"/>
</dbReference>